<dbReference type="InterPro" id="IPR036388">
    <property type="entry name" value="WH-like_DNA-bd_sf"/>
</dbReference>
<name>A0A8S5TVW1_9CAUD</name>
<dbReference type="EMBL" id="BK015943">
    <property type="protein sequence ID" value="DAF86339.1"/>
    <property type="molecule type" value="Genomic_DNA"/>
</dbReference>
<proteinExistence type="predicted"/>
<organism evidence="1">
    <name type="scientific">Siphoviridae sp. ctmxA102</name>
    <dbReference type="NCBI Taxonomy" id="2825657"/>
    <lineage>
        <taxon>Viruses</taxon>
        <taxon>Duplodnaviria</taxon>
        <taxon>Heunggongvirae</taxon>
        <taxon>Uroviricota</taxon>
        <taxon>Caudoviricetes</taxon>
    </lineage>
</organism>
<accession>A0A8S5TVW1</accession>
<evidence type="ECO:0000313" key="1">
    <source>
        <dbReference type="EMBL" id="DAF86339.1"/>
    </source>
</evidence>
<dbReference type="Pfam" id="PF09639">
    <property type="entry name" value="YjcQ"/>
    <property type="match status" value="1"/>
</dbReference>
<dbReference type="InterPro" id="IPR018597">
    <property type="entry name" value="Phage_Tuc2009_YjcQ"/>
</dbReference>
<dbReference type="Gene3D" id="1.10.10.10">
    <property type="entry name" value="Winged helix-like DNA-binding domain superfamily/Winged helix DNA-binding domain"/>
    <property type="match status" value="1"/>
</dbReference>
<reference evidence="1" key="1">
    <citation type="journal article" date="2021" name="Proc. Natl. Acad. Sci. U.S.A.">
        <title>A Catalog of Tens of Thousands of Viruses from Human Metagenomes Reveals Hidden Associations with Chronic Diseases.</title>
        <authorList>
            <person name="Tisza M.J."/>
            <person name="Buck C.B."/>
        </authorList>
    </citation>
    <scope>NUCLEOTIDE SEQUENCE</scope>
    <source>
        <strain evidence="1">CtmxA102</strain>
    </source>
</reference>
<sequence length="120" mass="13408">MEDFKFMVRLLAAIQAQEGAAVFDTSYISESVLQTTAQKRDMLAYKLNKDGYIDGLFAIDDVDNQACPHIMWTQSHPYVTIKGLAYMQECEPFRKAARELKELAGQTAAAVIANQINGML</sequence>
<protein>
    <submittedName>
        <fullName evidence="1">YjcQ protein</fullName>
    </submittedName>
</protein>